<reference evidence="1 2" key="1">
    <citation type="submission" date="2019-10" db="EMBL/GenBank/DDBJ databases">
        <authorList>
            <person name="Dong K."/>
        </authorList>
    </citation>
    <scope>NUCLEOTIDE SEQUENCE [LARGE SCALE GENOMIC DNA]</scope>
    <source>
        <strain evidence="2">dk4302</strain>
    </source>
</reference>
<dbReference type="Gene3D" id="2.40.160.20">
    <property type="match status" value="1"/>
</dbReference>
<dbReference type="KEGG" id="sphe:GFH32_16500"/>
<dbReference type="Pfam" id="PF09411">
    <property type="entry name" value="PagL"/>
    <property type="match status" value="1"/>
</dbReference>
<protein>
    <submittedName>
        <fullName evidence="1">Acyloxyacyl hydrolase</fullName>
    </submittedName>
</protein>
<evidence type="ECO:0000313" key="2">
    <source>
        <dbReference type="Proteomes" id="UP000326921"/>
    </source>
</evidence>
<sequence>MSNGDSTRIPFTKFSHHFSAEVRSAYVFPTSPFYKSEIANDALTKQAIAGHVRYSFALPKGSLGNQIFSKTQQGIGVAVFSFGNDRELGTPIASYLFQNAEILRLSKLSSLHYEWNFGLSSGWRPYNPVSNPMNMVMGSKVNAYINLGLFFKWRLNKQWNMMTGADFTHFSNGNTEYPNAGLNMIGAKLGLAYNLTEHRPKEGEIVETALVPSFPRHVSYDFVLFGSWRRKGIEFGNTQVASPDKYPVVGAYFAPMYNLGYRMRAGVSIDMLYDGSGNVYTEDYIVGTEQPFYKPHWKEQLALGLSGRADFTMPIFTISVGIGTHILHRGGDFSGTYQSLALKTKVTRSTFLHIGYSIKDFRDPNYLMLGIGYRFNNKTPLLVNF</sequence>
<dbReference type="RefSeq" id="WP_153512650.1">
    <property type="nucleotide sequence ID" value="NZ_CP045652.1"/>
</dbReference>
<dbReference type="EMBL" id="CP045652">
    <property type="protein sequence ID" value="QGA27823.1"/>
    <property type="molecule type" value="Genomic_DNA"/>
</dbReference>
<keyword evidence="2" id="KW-1185">Reference proteome</keyword>
<proteinExistence type="predicted"/>
<dbReference type="InterPro" id="IPR018550">
    <property type="entry name" value="Lipid-A_deacylase-rel"/>
</dbReference>
<keyword evidence="1" id="KW-0378">Hydrolase</keyword>
<dbReference type="AlphaFoldDB" id="A0A5Q0QE67"/>
<dbReference type="Proteomes" id="UP000326921">
    <property type="component" value="Chromosome"/>
</dbReference>
<organism evidence="1 2">
    <name type="scientific">Sphingobacterium zhuxiongii</name>
    <dbReference type="NCBI Taxonomy" id="2662364"/>
    <lineage>
        <taxon>Bacteria</taxon>
        <taxon>Pseudomonadati</taxon>
        <taxon>Bacteroidota</taxon>
        <taxon>Sphingobacteriia</taxon>
        <taxon>Sphingobacteriales</taxon>
        <taxon>Sphingobacteriaceae</taxon>
        <taxon>Sphingobacterium</taxon>
    </lineage>
</organism>
<evidence type="ECO:0000313" key="1">
    <source>
        <dbReference type="EMBL" id="QGA27823.1"/>
    </source>
</evidence>
<accession>A0A5Q0QE67</accession>
<dbReference type="GO" id="GO:0016787">
    <property type="term" value="F:hydrolase activity"/>
    <property type="evidence" value="ECO:0007669"/>
    <property type="project" value="UniProtKB-KW"/>
</dbReference>
<name>A0A5Q0QE67_9SPHI</name>
<gene>
    <name evidence="1" type="ORF">GFH32_16500</name>
</gene>